<feature type="transmembrane region" description="Helical" evidence="2">
    <location>
        <begin position="53"/>
        <end position="76"/>
    </location>
</feature>
<reference evidence="3 4" key="1">
    <citation type="submission" date="2018-01" db="EMBL/GenBank/DDBJ databases">
        <title>Draft genome sequence of Jishengella endophytica.</title>
        <authorList>
            <person name="Sahin N."/>
            <person name="Ay H."/>
            <person name="Saygin H."/>
        </authorList>
    </citation>
    <scope>NUCLEOTIDE SEQUENCE [LARGE SCALE GENOMIC DNA]</scope>
    <source>
        <strain evidence="3 4">DSM 45430</strain>
    </source>
</reference>
<dbReference type="EMBL" id="POTX01000056">
    <property type="protein sequence ID" value="PZF97626.1"/>
    <property type="molecule type" value="Genomic_DNA"/>
</dbReference>
<keyword evidence="2" id="KW-0472">Membrane</keyword>
<dbReference type="RefSeq" id="WP_111243178.1">
    <property type="nucleotide sequence ID" value="NZ_AP023358.1"/>
</dbReference>
<comment type="caution">
    <text evidence="3">The sequence shown here is derived from an EMBL/GenBank/DDBJ whole genome shotgun (WGS) entry which is preliminary data.</text>
</comment>
<gene>
    <name evidence="3" type="ORF">C1I93_11105</name>
</gene>
<keyword evidence="2" id="KW-0812">Transmembrane</keyword>
<dbReference type="OrthoDB" id="3375356at2"/>
<feature type="compositionally biased region" description="Low complexity" evidence="1">
    <location>
        <begin position="151"/>
        <end position="161"/>
    </location>
</feature>
<evidence type="ECO:0000256" key="1">
    <source>
        <dbReference type="SAM" id="MobiDB-lite"/>
    </source>
</evidence>
<keyword evidence="2" id="KW-1133">Transmembrane helix</keyword>
<proteinExistence type="predicted"/>
<name>A0A2W2DKD7_9ACTN</name>
<sequence>MKRRANGTEQLIAAARPADQVGFTATAQGEAVLAGILDLPREPERPARKSGKFTVAGVVVAGLVVAGGTTAAIGGYHAPTAPPEALPANGEAFVCATAGLKRMGDTWLLAGETPVTACRRAWPSIFDQDAPKHLYPCVQRVEATPSPPGDDAPAAPAGTAAPSATGWGTLVYVVDGAQFKDPAQTCGAVGMLVAPIGN</sequence>
<dbReference type="AlphaFoldDB" id="A0A2W2DKD7"/>
<dbReference type="Proteomes" id="UP000248627">
    <property type="component" value="Unassembled WGS sequence"/>
</dbReference>
<evidence type="ECO:0000313" key="3">
    <source>
        <dbReference type="EMBL" id="PZF97626.1"/>
    </source>
</evidence>
<evidence type="ECO:0000256" key="2">
    <source>
        <dbReference type="SAM" id="Phobius"/>
    </source>
</evidence>
<protein>
    <submittedName>
        <fullName evidence="3">Uncharacterized protein</fullName>
    </submittedName>
</protein>
<organism evidence="3 4">
    <name type="scientific">Micromonospora endophytica</name>
    <dbReference type="NCBI Taxonomy" id="515350"/>
    <lineage>
        <taxon>Bacteria</taxon>
        <taxon>Bacillati</taxon>
        <taxon>Actinomycetota</taxon>
        <taxon>Actinomycetes</taxon>
        <taxon>Micromonosporales</taxon>
        <taxon>Micromonosporaceae</taxon>
        <taxon>Micromonospora</taxon>
    </lineage>
</organism>
<keyword evidence="4" id="KW-1185">Reference proteome</keyword>
<feature type="region of interest" description="Disordered" evidence="1">
    <location>
        <begin position="141"/>
        <end position="161"/>
    </location>
</feature>
<evidence type="ECO:0000313" key="4">
    <source>
        <dbReference type="Proteomes" id="UP000248627"/>
    </source>
</evidence>
<accession>A0A2W2DKD7</accession>